<dbReference type="GO" id="GO:0005871">
    <property type="term" value="C:kinesin complex"/>
    <property type="evidence" value="ECO:0000318"/>
    <property type="project" value="GO_Central"/>
</dbReference>
<dbReference type="GO" id="GO:2000114">
    <property type="term" value="P:regulation of establishment of cell polarity"/>
    <property type="evidence" value="ECO:0007669"/>
    <property type="project" value="Ensembl"/>
</dbReference>
<organism evidence="13 14">
    <name type="scientific">Canis lupus familiaris</name>
    <name type="common">Dog</name>
    <name type="synonym">Canis familiaris</name>
    <dbReference type="NCBI Taxonomy" id="9615"/>
    <lineage>
        <taxon>Eukaryota</taxon>
        <taxon>Metazoa</taxon>
        <taxon>Chordata</taxon>
        <taxon>Craniata</taxon>
        <taxon>Vertebrata</taxon>
        <taxon>Euteleostomi</taxon>
        <taxon>Mammalia</taxon>
        <taxon>Eutheria</taxon>
        <taxon>Laurasiatheria</taxon>
        <taxon>Carnivora</taxon>
        <taxon>Caniformia</taxon>
        <taxon>Canidae</taxon>
        <taxon>Canis</taxon>
    </lineage>
</organism>
<comment type="similarity">
    <text evidence="10">Belongs to the TRAFAC class myosin-kinesin ATPase superfamily. Kinesin family.</text>
</comment>
<dbReference type="CDD" id="cd21786">
    <property type="entry name" value="RBD_KIF20B"/>
    <property type="match status" value="1"/>
</dbReference>
<feature type="binding site" evidence="10">
    <location>
        <begin position="297"/>
        <end position="304"/>
    </location>
    <ligand>
        <name>ATP</name>
        <dbReference type="ChEBI" id="CHEBI:30616"/>
    </ligand>
</feature>
<evidence type="ECO:0000256" key="9">
    <source>
        <dbReference type="ARBA" id="ARBA00023212"/>
    </source>
</evidence>
<dbReference type="GO" id="GO:0050699">
    <property type="term" value="F:WW domain binding"/>
    <property type="evidence" value="ECO:0007669"/>
    <property type="project" value="Ensembl"/>
</dbReference>
<evidence type="ECO:0000256" key="10">
    <source>
        <dbReference type="PROSITE-ProRule" id="PRU00283"/>
    </source>
</evidence>
<evidence type="ECO:0000313" key="14">
    <source>
        <dbReference type="Proteomes" id="UP000805418"/>
    </source>
</evidence>
<dbReference type="GO" id="GO:0036064">
    <property type="term" value="C:ciliary basal body"/>
    <property type="evidence" value="ECO:0007669"/>
    <property type="project" value="Ensembl"/>
</dbReference>
<dbReference type="InterPro" id="IPR036961">
    <property type="entry name" value="Kinesin_motor_dom_sf"/>
</dbReference>
<dbReference type="PANTHER" id="PTHR47970">
    <property type="entry name" value="KINESIN-LIKE PROTEIN KIF11"/>
    <property type="match status" value="1"/>
</dbReference>
<dbReference type="GO" id="GO:0005524">
    <property type="term" value="F:ATP binding"/>
    <property type="evidence" value="ECO:0007669"/>
    <property type="project" value="UniProtKB-UniRule"/>
</dbReference>
<dbReference type="GO" id="GO:0048812">
    <property type="term" value="P:neuron projection morphogenesis"/>
    <property type="evidence" value="ECO:0007669"/>
    <property type="project" value="Ensembl"/>
</dbReference>
<accession>A0A8I3Q622</accession>
<dbReference type="Reactome" id="R-CFA-2132295">
    <property type="pathway name" value="MHC class II antigen presentation"/>
</dbReference>
<dbReference type="GO" id="GO:0090316">
    <property type="term" value="P:positive regulation of intracellular protein transport"/>
    <property type="evidence" value="ECO:0007669"/>
    <property type="project" value="Ensembl"/>
</dbReference>
<name>A0A8I3Q622_CANLF</name>
<dbReference type="PROSITE" id="PS00411">
    <property type="entry name" value="KINESIN_MOTOR_1"/>
    <property type="match status" value="1"/>
</dbReference>
<feature type="compositionally biased region" description="Polar residues" evidence="12">
    <location>
        <begin position="1839"/>
        <end position="1854"/>
    </location>
</feature>
<evidence type="ECO:0000256" key="6">
    <source>
        <dbReference type="ARBA" id="ARBA00022840"/>
    </source>
</evidence>
<feature type="compositionally biased region" description="Basic and acidic residues" evidence="12">
    <location>
        <begin position="1822"/>
        <end position="1832"/>
    </location>
</feature>
<dbReference type="GO" id="GO:0097431">
    <property type="term" value="C:mitotic spindle pole"/>
    <property type="evidence" value="ECO:0007669"/>
    <property type="project" value="Ensembl"/>
</dbReference>
<keyword evidence="7 11" id="KW-0175">Coiled coil</keyword>
<dbReference type="SUPFAM" id="SSF52540">
    <property type="entry name" value="P-loop containing nucleoside triphosphate hydrolases"/>
    <property type="match status" value="1"/>
</dbReference>
<feature type="compositionally biased region" description="Low complexity" evidence="12">
    <location>
        <begin position="1"/>
        <end position="17"/>
    </location>
</feature>
<keyword evidence="14" id="KW-1185">Reference proteome</keyword>
<feature type="compositionally biased region" description="Basic and acidic residues" evidence="12">
    <location>
        <begin position="1797"/>
        <end position="1811"/>
    </location>
</feature>
<dbReference type="GO" id="GO:0008574">
    <property type="term" value="F:plus-end-directed microtubule motor activity"/>
    <property type="evidence" value="ECO:0007669"/>
    <property type="project" value="Ensembl"/>
</dbReference>
<feature type="region of interest" description="Disordered" evidence="12">
    <location>
        <begin position="680"/>
        <end position="701"/>
    </location>
</feature>
<feature type="region of interest" description="Disordered" evidence="12">
    <location>
        <begin position="1"/>
        <end position="54"/>
    </location>
</feature>
<dbReference type="GeneTree" id="ENSGT00940000155989"/>
<dbReference type="Pfam" id="PF00225">
    <property type="entry name" value="Kinesin"/>
    <property type="match status" value="1"/>
</dbReference>
<dbReference type="GO" id="GO:0005813">
    <property type="term" value="C:centrosome"/>
    <property type="evidence" value="ECO:0007669"/>
    <property type="project" value="Ensembl"/>
</dbReference>
<dbReference type="Proteomes" id="UP000805418">
    <property type="component" value="Chromosome 28"/>
</dbReference>
<evidence type="ECO:0000256" key="2">
    <source>
        <dbReference type="ARBA" id="ARBA00022490"/>
    </source>
</evidence>
<dbReference type="CDD" id="cd01368">
    <property type="entry name" value="KISc_KIF23_like"/>
    <property type="match status" value="1"/>
</dbReference>
<evidence type="ECO:0000256" key="4">
    <source>
        <dbReference type="ARBA" id="ARBA00022701"/>
    </source>
</evidence>
<proteinExistence type="inferred from homology"/>
<dbReference type="GO" id="GO:0005874">
    <property type="term" value="C:microtubule"/>
    <property type="evidence" value="ECO:0000318"/>
    <property type="project" value="GO_Central"/>
</dbReference>
<keyword evidence="5 10" id="KW-0547">Nucleotide-binding</keyword>
<dbReference type="GO" id="GO:0008017">
    <property type="term" value="F:microtubule binding"/>
    <property type="evidence" value="ECO:0000318"/>
    <property type="project" value="GO_Central"/>
</dbReference>
<dbReference type="GO" id="GO:0035372">
    <property type="term" value="P:protein localization to microtubule"/>
    <property type="evidence" value="ECO:0007669"/>
    <property type="project" value="Ensembl"/>
</dbReference>
<dbReference type="Gene3D" id="3.40.850.10">
    <property type="entry name" value="Kinesin motor domain"/>
    <property type="match status" value="1"/>
</dbReference>
<dbReference type="OrthoDB" id="123929at2759"/>
<dbReference type="PROSITE" id="PS50067">
    <property type="entry name" value="KINESIN_MOTOR_2"/>
    <property type="match status" value="1"/>
</dbReference>
<reference evidence="13" key="2">
    <citation type="submission" date="2025-08" db="UniProtKB">
        <authorList>
            <consortium name="Ensembl"/>
        </authorList>
    </citation>
    <scope>IDENTIFICATION</scope>
    <source>
        <strain evidence="13">Boxer</strain>
    </source>
</reference>
<feature type="region of interest" description="Disordered" evidence="12">
    <location>
        <begin position="953"/>
        <end position="1012"/>
    </location>
</feature>
<dbReference type="GO" id="GO:0045171">
    <property type="term" value="C:intercellular bridge"/>
    <property type="evidence" value="ECO:0007669"/>
    <property type="project" value="Ensembl"/>
</dbReference>
<dbReference type="GO" id="GO:0042803">
    <property type="term" value="F:protein homodimerization activity"/>
    <property type="evidence" value="ECO:0007669"/>
    <property type="project" value="Ensembl"/>
</dbReference>
<gene>
    <name evidence="13" type="primary">KIF20B</name>
</gene>
<sequence length="1959" mass="225278">MGVRADGGAAAAAARQRPAPHRTPDCGKLGLSPPGRPPAPRPSRGRRSETRPRFESFFRERAGSPLRELLRSGAPFRKSRPLPAFRAAASPPLFEFEKENIAALRAGQAGRATLQVKGSAQLRVRGRRWVTVHIRCLRLGDGTDIMESNLNQDGVLRPSYVFSADPIARPSEINFDGIKLNLSREFSLVASSTEANSLESKDYLQVYLRIRPFTQSEKEHESEGCVYMLDSQTLLLKDPQSILGRLSEKSSGQMAQKFTFSKVFGPETTQKEFFQGCIMQPVKDLLKGQSRLIFTYGLTNSGKTYTFQGTEENIGILPRTLNVLFDSLQERLYTKMNLKPHRSREYLRLSPYQEKEEVASKSALLRQIKEVVMQNDSYESLYGSLTNSLNIPESEESMKDCEQASLNMNNNIKFSVWVSFFEIYNECVYDLFVPVLSKFQKRKILRLSQDVKGYSFIKDLQWIQVSDSKEAYRLLKLGIKHQSVAFTKLNNASSRSHSIFTIRILQIEDSEMPRVMRVSELCLCDLAGSERTMKTQNEGERLRETGNINTSLLTLGKCINVLKNSEKSKFQQHVPFRESKLTHYFQSFFNGKGKICMIVNISQCYFAYDETLNVLKFSAIAQKVYVPDTLNSSQEKSFGPAKSSQDASLDINNSVNKMLNVKRSTILWESGLEDLVEDEDLTENPENGEENQNGELTDEDLDKTLEEDKAFISYEEKRKLLDLIEDLKKKLINERKEKLTLEFKIRDEVTQEFTQYLAQREADFKETLLQEREILEENAECRLAIFKDLVGKCDTQEEPVNEDCAVKVETKEAHNYIGIEDIIDSLQDDVTDIKKQAEIAHLYITSLADPQEAIACLEIKFNQVKAELAKTKEELVKTQEELKKRQNESEINLNSLIQELEKSNKNQRIQELIDINDQKEDIIKFQNLKFHTENTFASTDEAGTSSLVKNNKLTSNETVEVPKDDKTKTDLGRKRINKNELQLEEPPAKKGPLHVSPAITEDEKKSEEMPKNISEDEDIRILQENNKELKTCLLTAKNELKNEKEEKAELNKKIISLQQELSFSEKKSFTLSIEVQQIQSNYDNAISELHVQRGINQEQEEKIVKLSKEIETARRNITNNVSQIQLMQAKIDELRRLDSVSQISNIDLLNFRDLSSGSQEDKHLLDNDNLVSKQVKEYGTQELRRKSSFHSSIEAIWEECKEIVKGSSKKSHQIQELEQQIEKLQAELKGCMDENNRLKIEERENKNKGDLLKEKENLIQQLKQELQEKNTSLDVQVQHVVEGKRALSELTQDITCYKVKIKELEAILETHKDECSHSAKLEQEILEKESIILKLERNLKDFQANLQDSIKNTKDLSEREVKLKEEISQLTSNLQDAKHSLKLKEEEKETSWHTAEKLKEELSASSALIQNLKADLQRKEEDYAELKEKLADAKKQIEQVQKEVSVMRDEEKLLRIKVHELEKKKNQCSQEIDIKQRTIQQLKEQLSNQNVEEAIQQYERVCKDLNVKEKIIEDMRMTLEEQEETQAEQDRVLEAKLEEAEGLATELEKWKEKCKDLEAKSNQRSNKELEDNTDVLSEKLSKLQDELQESEHKYKAERKKWLEEKMMLIIQAKEAENLRNKEMKKYAEDRERCLKQQNEVEILTAQLAEKDDNLQKWREERDQLVAALEVQLKELISSNRQKDNEIEELKKITLEPSETEEQNVDIKPTHMSSVDPGRVETEPQPTNFEISGNEVEDGSVVLDSCEVSTENNQTTRFPKPELEIQFTPLRPNKMAVKHPGCTLPVTVKISKARKRKSNEMEGDLVKCENKKNATPRSNLKSPDSEHRKSSVKKEKKVSTRPSSKKTYSLRSQASTVSTNMATKIKEGTLQKFGDFLQHSPTILQSKAKKIIETMSSSKLSNVEVSKENLSRPKQAKRKLYTNEISSPIDISGQVILMDHKVKESDHQILKRRLRTKTAK</sequence>
<feature type="coiled-coil region" evidence="11">
    <location>
        <begin position="854"/>
        <end position="906"/>
    </location>
</feature>
<dbReference type="Reactome" id="R-CFA-6811434">
    <property type="pathway name" value="COPI-dependent Golgi-to-ER retrograde traffic"/>
</dbReference>
<dbReference type="GO" id="GO:0008284">
    <property type="term" value="P:positive regulation of cell population proliferation"/>
    <property type="evidence" value="ECO:0007669"/>
    <property type="project" value="Ensembl"/>
</dbReference>
<feature type="compositionally biased region" description="Basic and acidic residues" evidence="12">
    <location>
        <begin position="1001"/>
        <end position="1012"/>
    </location>
</feature>
<keyword evidence="3" id="KW-0597">Phosphoprotein</keyword>
<evidence type="ECO:0000256" key="1">
    <source>
        <dbReference type="ARBA" id="ARBA00004186"/>
    </source>
</evidence>
<dbReference type="GO" id="GO:0005654">
    <property type="term" value="C:nucleoplasm"/>
    <property type="evidence" value="ECO:0007669"/>
    <property type="project" value="Ensembl"/>
</dbReference>
<feature type="coiled-coil region" evidence="11">
    <location>
        <begin position="714"/>
        <end position="744"/>
    </location>
</feature>
<feature type="region of interest" description="Disordered" evidence="12">
    <location>
        <begin position="1792"/>
        <end position="1854"/>
    </location>
</feature>
<dbReference type="GO" id="GO:0005730">
    <property type="term" value="C:nucleolus"/>
    <property type="evidence" value="ECO:0007669"/>
    <property type="project" value="Ensembl"/>
</dbReference>
<keyword evidence="4" id="KW-0493">Microtubule</keyword>
<dbReference type="SMART" id="SM00129">
    <property type="entry name" value="KISc"/>
    <property type="match status" value="1"/>
</dbReference>
<feature type="compositionally biased region" description="Polar residues" evidence="12">
    <location>
        <begin position="1812"/>
        <end position="1821"/>
    </location>
</feature>
<dbReference type="GO" id="GO:1990023">
    <property type="term" value="C:mitotic spindle midzone"/>
    <property type="evidence" value="ECO:0007669"/>
    <property type="project" value="Ensembl"/>
</dbReference>
<dbReference type="GO" id="GO:0005634">
    <property type="term" value="C:nucleus"/>
    <property type="evidence" value="ECO:0000318"/>
    <property type="project" value="GO_Central"/>
</dbReference>
<evidence type="ECO:0000256" key="11">
    <source>
        <dbReference type="SAM" id="Coils"/>
    </source>
</evidence>
<feature type="compositionally biased region" description="Basic and acidic residues" evidence="12">
    <location>
        <begin position="960"/>
        <end position="973"/>
    </location>
</feature>
<keyword evidence="8 10" id="KW-0505">Motor protein</keyword>
<dbReference type="GO" id="GO:0007018">
    <property type="term" value="P:microtubule-based movement"/>
    <property type="evidence" value="ECO:0000318"/>
    <property type="project" value="GO_Central"/>
</dbReference>
<dbReference type="GO" id="GO:0070938">
    <property type="term" value="C:contractile ring"/>
    <property type="evidence" value="ECO:0007669"/>
    <property type="project" value="Ensembl"/>
</dbReference>
<keyword evidence="2" id="KW-0963">Cytoplasm</keyword>
<dbReference type="PRINTS" id="PR00380">
    <property type="entry name" value="KINESINHEAVY"/>
</dbReference>
<keyword evidence="9" id="KW-0206">Cytoskeleton</keyword>
<dbReference type="GO" id="GO:0005829">
    <property type="term" value="C:cytosol"/>
    <property type="evidence" value="ECO:0007669"/>
    <property type="project" value="Ensembl"/>
</dbReference>
<dbReference type="GO" id="GO:1903438">
    <property type="term" value="P:positive regulation of mitotic cytokinetic process"/>
    <property type="evidence" value="ECO:0007669"/>
    <property type="project" value="Ensembl"/>
</dbReference>
<evidence type="ECO:0000256" key="3">
    <source>
        <dbReference type="ARBA" id="ARBA00022553"/>
    </source>
</evidence>
<dbReference type="InterPro" id="IPR019821">
    <property type="entry name" value="Kinesin_motor_CS"/>
</dbReference>
<feature type="compositionally biased region" description="Acidic residues" evidence="12">
    <location>
        <begin position="680"/>
        <end position="689"/>
    </location>
</feature>
<feature type="region of interest" description="Disordered" evidence="12">
    <location>
        <begin position="1708"/>
        <end position="1731"/>
    </location>
</feature>
<feature type="coiled-coil region" evidence="11">
    <location>
        <begin position="1019"/>
        <end position="1067"/>
    </location>
</feature>
<dbReference type="GO" id="GO:2001224">
    <property type="term" value="P:positive regulation of neuron migration"/>
    <property type="evidence" value="ECO:0007669"/>
    <property type="project" value="Ensembl"/>
</dbReference>
<evidence type="ECO:0000256" key="12">
    <source>
        <dbReference type="SAM" id="MobiDB-lite"/>
    </source>
</evidence>
<dbReference type="FunCoup" id="A0A8I3Q622">
    <property type="interactions" value="584"/>
</dbReference>
<evidence type="ECO:0000256" key="8">
    <source>
        <dbReference type="ARBA" id="ARBA00023175"/>
    </source>
</evidence>
<evidence type="ECO:0000256" key="5">
    <source>
        <dbReference type="ARBA" id="ARBA00022741"/>
    </source>
</evidence>
<keyword evidence="6 10" id="KW-0067">ATP-binding</keyword>
<dbReference type="InterPro" id="IPR047149">
    <property type="entry name" value="KIF11-like"/>
</dbReference>
<reference evidence="13" key="3">
    <citation type="submission" date="2025-09" db="UniProtKB">
        <authorList>
            <consortium name="Ensembl"/>
        </authorList>
    </citation>
    <scope>IDENTIFICATION</scope>
    <source>
        <strain evidence="13">Boxer</strain>
    </source>
</reference>
<comment type="subcellular location">
    <subcellularLocation>
        <location evidence="1">Cytoplasm</location>
        <location evidence="1">Cytoskeleton</location>
        <location evidence="1">Spindle</location>
    </subcellularLocation>
</comment>
<dbReference type="GO" id="GO:0005737">
    <property type="term" value="C:cytoplasm"/>
    <property type="evidence" value="ECO:0000318"/>
    <property type="project" value="GO_Central"/>
</dbReference>
<dbReference type="InterPro" id="IPR001752">
    <property type="entry name" value="Kinesin_motor_dom"/>
</dbReference>
<feature type="coiled-coil region" evidence="11">
    <location>
        <begin position="1207"/>
        <end position="1692"/>
    </location>
</feature>
<dbReference type="InterPro" id="IPR027417">
    <property type="entry name" value="P-loop_NTPase"/>
</dbReference>
<evidence type="ECO:0000313" key="13">
    <source>
        <dbReference type="Ensembl" id="ENSCAFP00845039809.1"/>
    </source>
</evidence>
<dbReference type="Reactome" id="R-CFA-983189">
    <property type="pathway name" value="Kinesins"/>
</dbReference>
<dbReference type="GO" id="GO:0001843">
    <property type="term" value="P:neural tube closure"/>
    <property type="evidence" value="ECO:0007669"/>
    <property type="project" value="Ensembl"/>
</dbReference>
<evidence type="ECO:0000256" key="7">
    <source>
        <dbReference type="ARBA" id="ARBA00023054"/>
    </source>
</evidence>
<dbReference type="GO" id="GO:0003777">
    <property type="term" value="F:microtubule motor activity"/>
    <property type="evidence" value="ECO:0000318"/>
    <property type="project" value="GO_Central"/>
</dbReference>
<dbReference type="Ensembl" id="ENSCAFT00845050779.1">
    <property type="protein sequence ID" value="ENSCAFP00845039809.1"/>
    <property type="gene ID" value="ENSCAFG00845028669.1"/>
</dbReference>
<protein>
    <submittedName>
        <fullName evidence="13">Kinesin family member 20B</fullName>
    </submittedName>
</protein>
<dbReference type="GO" id="GO:0048471">
    <property type="term" value="C:perinuclear region of cytoplasm"/>
    <property type="evidence" value="ECO:0007669"/>
    <property type="project" value="Ensembl"/>
</dbReference>
<dbReference type="PANTHER" id="PTHR47970:SF29">
    <property type="entry name" value="KINESIN FAMILY MEMBER 20B"/>
    <property type="match status" value="1"/>
</dbReference>
<dbReference type="GO" id="GO:0016887">
    <property type="term" value="F:ATP hydrolysis activity"/>
    <property type="evidence" value="ECO:0000318"/>
    <property type="project" value="GO_Central"/>
</dbReference>
<dbReference type="GO" id="GO:0030496">
    <property type="term" value="C:midbody"/>
    <property type="evidence" value="ECO:0007669"/>
    <property type="project" value="Ensembl"/>
</dbReference>
<reference evidence="13" key="1">
    <citation type="submission" date="2020-03" db="EMBL/GenBank/DDBJ databases">
        <title>Long-read based genome assembly of a Labrador retriever dog.</title>
        <authorList>
            <person name="Eory L."/>
            <person name="Zhang W."/>
            <person name="Schoenebeck J."/>
        </authorList>
    </citation>
    <scope>NUCLEOTIDE SEQUENCE [LARGE SCALE GENOMIC DNA]</scope>
    <source>
        <strain evidence="13">Labrador retriever</strain>
    </source>
</reference>